<feature type="domain" description="GmrSD restriction endonucleases N-terminal" evidence="2">
    <location>
        <begin position="72"/>
        <end position="200"/>
    </location>
</feature>
<dbReference type="Proteomes" id="UP000476511">
    <property type="component" value="Unassembled WGS sequence"/>
</dbReference>
<proteinExistence type="predicted"/>
<evidence type="ECO:0000313" key="3">
    <source>
        <dbReference type="EMBL" id="MRX44613.1"/>
    </source>
</evidence>
<keyword evidence="4" id="KW-1185">Reference proteome</keyword>
<organism evidence="3 4">
    <name type="scientific">Agromyces kandeliae</name>
    <dbReference type="NCBI Taxonomy" id="2666141"/>
    <lineage>
        <taxon>Bacteria</taxon>
        <taxon>Bacillati</taxon>
        <taxon>Actinomycetota</taxon>
        <taxon>Actinomycetes</taxon>
        <taxon>Micrococcales</taxon>
        <taxon>Microbacteriaceae</taxon>
        <taxon>Agromyces</taxon>
    </lineage>
</organism>
<dbReference type="RefSeq" id="WP_154347085.1">
    <property type="nucleotide sequence ID" value="NZ_WKJD01000018.1"/>
</dbReference>
<evidence type="ECO:0000256" key="1">
    <source>
        <dbReference type="SAM" id="MobiDB-lite"/>
    </source>
</evidence>
<dbReference type="PANTHER" id="PTHR39639">
    <property type="entry name" value="CHROMOSOME 16, WHOLE GENOME SHOTGUN SEQUENCE"/>
    <property type="match status" value="1"/>
</dbReference>
<dbReference type="PANTHER" id="PTHR39639:SF1">
    <property type="entry name" value="DUF262 DOMAIN-CONTAINING PROTEIN"/>
    <property type="match status" value="1"/>
</dbReference>
<dbReference type="AlphaFoldDB" id="A0A6L5R3M6"/>
<dbReference type="EMBL" id="WKJD01000018">
    <property type="protein sequence ID" value="MRX44613.1"/>
    <property type="molecule type" value="Genomic_DNA"/>
</dbReference>
<dbReference type="Pfam" id="PF03235">
    <property type="entry name" value="GmrSD_N"/>
    <property type="match status" value="1"/>
</dbReference>
<accession>A0A6L5R3M6</accession>
<feature type="compositionally biased region" description="Acidic residues" evidence="1">
    <location>
        <begin position="24"/>
        <end position="33"/>
    </location>
</feature>
<sequence>MTTSEYEAEHSVADETAPTNPLDGPDDSDDTEQAEPLAIAPDERKLVTQPYDLGVRSIREDIRSGRISLNIAYQRKYVWDSGKASRLIESLLLNVPIPVCYFAEDEEGVYEVIDGLQRLTTIRKFLDDEFALTGVSVLSELNGDKFSDLAPKDQRRLESRTIRCIVITADSHPDIKFDVFERLNTGAASLTAQELRNSVYRGPFNNSLKALAQESYFTELLGSFNNKRMGHEELVLRFFALVNGIASYRPPLRQLLNQYMRTHRKDPILDEEADRFESVCRTVKDVFGDRPFMAQGSQNPVNKALFDAVMVSVAYSDHRALIQNRESARAALELLSSEERFQLSIGRATADRSRVLYRVAALSERLREAGVPTTLSTNLLEEGLSPRGA</sequence>
<protein>
    <submittedName>
        <fullName evidence="3">DUF262 domain-containing protein</fullName>
    </submittedName>
</protein>
<reference evidence="3 4" key="1">
    <citation type="submission" date="2019-11" db="EMBL/GenBank/DDBJ databases">
        <title>Agromyces kandeliae sp. nov., isolated from mangrove soil.</title>
        <authorList>
            <person name="Wang R."/>
        </authorList>
    </citation>
    <scope>NUCLEOTIDE SEQUENCE [LARGE SCALE GENOMIC DNA]</scope>
    <source>
        <strain evidence="3 4">Q22</strain>
    </source>
</reference>
<evidence type="ECO:0000259" key="2">
    <source>
        <dbReference type="Pfam" id="PF03235"/>
    </source>
</evidence>
<gene>
    <name evidence="3" type="ORF">GJR97_12865</name>
</gene>
<feature type="region of interest" description="Disordered" evidence="1">
    <location>
        <begin position="1"/>
        <end position="41"/>
    </location>
</feature>
<dbReference type="InterPro" id="IPR004919">
    <property type="entry name" value="GmrSD_N"/>
</dbReference>
<comment type="caution">
    <text evidence="3">The sequence shown here is derived from an EMBL/GenBank/DDBJ whole genome shotgun (WGS) entry which is preliminary data.</text>
</comment>
<evidence type="ECO:0000313" key="4">
    <source>
        <dbReference type="Proteomes" id="UP000476511"/>
    </source>
</evidence>
<name>A0A6L5R3M6_9MICO</name>